<dbReference type="EC" id="2.7.8.5" evidence="10"/>
<keyword evidence="4 10" id="KW-0808">Transferase</keyword>
<keyword evidence="6 10" id="KW-0443">Lipid metabolism</keyword>
<comment type="caution">
    <text evidence="12">The sequence shown here is derived from an EMBL/GenBank/DDBJ whole genome shotgun (WGS) entry which is preliminary data.</text>
</comment>
<reference evidence="12 13" key="1">
    <citation type="submission" date="2021-02" db="EMBL/GenBank/DDBJ databases">
        <title>Variation within the Batrachochytrium salamandrivorans European outbreak.</title>
        <authorList>
            <person name="Kelly M."/>
            <person name="Pasmans F."/>
            <person name="Shea T.P."/>
            <person name="Munoz J.F."/>
            <person name="Carranza S."/>
            <person name="Cuomo C.A."/>
            <person name="Martel A."/>
        </authorList>
    </citation>
    <scope>NUCLEOTIDE SEQUENCE [LARGE SCALE GENOMIC DNA]</scope>
    <source>
        <strain evidence="12 13">AMFP18/2</strain>
    </source>
</reference>
<gene>
    <name evidence="12" type="ORF">BASA50_010910</name>
</gene>
<keyword evidence="7 10" id="KW-0594">Phospholipid biosynthesis</keyword>
<dbReference type="EMBL" id="JAFCIX010000545">
    <property type="protein sequence ID" value="KAH6588047.1"/>
    <property type="molecule type" value="Genomic_DNA"/>
</dbReference>
<dbReference type="Proteomes" id="UP001648503">
    <property type="component" value="Unassembled WGS sequence"/>
</dbReference>
<evidence type="ECO:0000313" key="13">
    <source>
        <dbReference type="Proteomes" id="UP001648503"/>
    </source>
</evidence>
<evidence type="ECO:0000256" key="7">
    <source>
        <dbReference type="ARBA" id="ARBA00023209"/>
    </source>
</evidence>
<organism evidence="12 13">
    <name type="scientific">Batrachochytrium salamandrivorans</name>
    <dbReference type="NCBI Taxonomy" id="1357716"/>
    <lineage>
        <taxon>Eukaryota</taxon>
        <taxon>Fungi</taxon>
        <taxon>Fungi incertae sedis</taxon>
        <taxon>Chytridiomycota</taxon>
        <taxon>Chytridiomycota incertae sedis</taxon>
        <taxon>Chytridiomycetes</taxon>
        <taxon>Rhizophydiales</taxon>
        <taxon>Rhizophydiales incertae sedis</taxon>
        <taxon>Batrachochytrium</taxon>
    </lineage>
</organism>
<dbReference type="InterPro" id="IPR016270">
    <property type="entry name" value="PGS1"/>
</dbReference>
<comment type="function">
    <text evidence="10">Functions in the biosynthesis of the anionic phospholipids phosphatidylglycerol and cardiolipin.</text>
</comment>
<dbReference type="InterPro" id="IPR001736">
    <property type="entry name" value="PLipase_D/transphosphatidylase"/>
</dbReference>
<keyword evidence="10" id="KW-0496">Mitochondrion</keyword>
<dbReference type="PANTHER" id="PTHR12586:SF1">
    <property type="entry name" value="CDP-DIACYLGLYCEROL--GLYCEROL-3-PHOSPHATE 3-PHOSPHATIDYLTRANSFERASE, MITOCHONDRIAL"/>
    <property type="match status" value="1"/>
</dbReference>
<proteinExistence type="inferred from homology"/>
<evidence type="ECO:0000256" key="9">
    <source>
        <dbReference type="ARBA" id="ARBA00048586"/>
    </source>
</evidence>
<dbReference type="SUPFAM" id="SSF56024">
    <property type="entry name" value="Phospholipase D/nuclease"/>
    <property type="match status" value="2"/>
</dbReference>
<dbReference type="SMART" id="SM00155">
    <property type="entry name" value="PLDc"/>
    <property type="match status" value="2"/>
</dbReference>
<comment type="subcellular location">
    <subcellularLocation>
        <location evidence="10">Mitochondrion</location>
    </subcellularLocation>
</comment>
<evidence type="ECO:0000256" key="3">
    <source>
        <dbReference type="ARBA" id="ARBA00022516"/>
    </source>
</evidence>
<protein>
    <recommendedName>
        <fullName evidence="10">CDP-diacylglycerol--glycerol-3-phosphate 3-phosphatidyltransferase</fullName>
        <ecNumber evidence="10">2.7.8.5</ecNumber>
    </recommendedName>
</protein>
<feature type="domain" description="PLD phosphodiesterase" evidence="11">
    <location>
        <begin position="129"/>
        <end position="155"/>
    </location>
</feature>
<dbReference type="PIRSF" id="PIRSF000850">
    <property type="entry name" value="Phospholipase_D_PSS"/>
    <property type="match status" value="1"/>
</dbReference>
<dbReference type="CDD" id="cd09137">
    <property type="entry name" value="PLDc_PGS1_euk_2"/>
    <property type="match status" value="1"/>
</dbReference>
<dbReference type="PROSITE" id="PS50035">
    <property type="entry name" value="PLD"/>
    <property type="match status" value="1"/>
</dbReference>
<keyword evidence="13" id="KW-1185">Reference proteome</keyword>
<evidence type="ECO:0000256" key="4">
    <source>
        <dbReference type="ARBA" id="ARBA00022679"/>
    </source>
</evidence>
<sequence>MDIAEQLPVFPVIPEAVSVIDEPIEFRDALKMGIRNAHRRIVLASLYIVGLIFKIDELHEALKSNGELTLTILVDHFRGSRIESNGHSTTTLLMPLQRHFPGRVTISLYRSPSAQALWMKMFPQRLNEVFGLQHIKAYIFDDDVLISGANLSNDYFTNRQDRYVLFKNTSALATYFTELIHTLGSLSGGSTNQIESARNYRRKVHTTLKEFSLAWIEKTRMDRDNLVASFGNIHNDSEICTYVAPAIQLGCAEIRYDQDAMLKALSLGSRDHRLQITVASGYLNFPSVYRKMLYQSRSDIQILCSSPQANGFFNSKGVSKYVPVAYSYLELLFTREFSNMNKLASMKIWEYFRAGWTWHAKGLWIHGHPHSNLPYITTIGSSNMNQRSLELDMEAQIYLFTRNSLVRSRFQKNFDKIFANTQLVQLQHLQRRYTPFLVKLCATVMRTMF</sequence>
<evidence type="ECO:0000259" key="11">
    <source>
        <dbReference type="PROSITE" id="PS50035"/>
    </source>
</evidence>
<evidence type="ECO:0000256" key="6">
    <source>
        <dbReference type="ARBA" id="ARBA00023098"/>
    </source>
</evidence>
<evidence type="ECO:0000256" key="5">
    <source>
        <dbReference type="ARBA" id="ARBA00022737"/>
    </source>
</evidence>
<keyword evidence="3 10" id="KW-0444">Lipid biosynthesis</keyword>
<evidence type="ECO:0000256" key="8">
    <source>
        <dbReference type="ARBA" id="ARBA00023264"/>
    </source>
</evidence>
<evidence type="ECO:0000256" key="2">
    <source>
        <dbReference type="ARBA" id="ARBA00010682"/>
    </source>
</evidence>
<name>A0ABQ8EX85_9FUNG</name>
<comment type="similarity">
    <text evidence="2 10">Belongs to the CDP-alcohol phosphatidyltransferase class-II family.</text>
</comment>
<comment type="pathway">
    <text evidence="1 10">Phospholipid metabolism; phosphatidylglycerol biosynthesis; phosphatidylglycerol from CDP-diacylglycerol: step 1/2.</text>
</comment>
<comment type="catalytic activity">
    <reaction evidence="9 10">
        <text>a CDP-1,2-diacyl-sn-glycerol + sn-glycerol 3-phosphate = a 1,2-diacyl-sn-glycero-3-phospho-(1'-sn-glycero-3'-phosphate) + CMP + H(+)</text>
        <dbReference type="Rhea" id="RHEA:12593"/>
        <dbReference type="ChEBI" id="CHEBI:15378"/>
        <dbReference type="ChEBI" id="CHEBI:57597"/>
        <dbReference type="ChEBI" id="CHEBI:58332"/>
        <dbReference type="ChEBI" id="CHEBI:60110"/>
        <dbReference type="ChEBI" id="CHEBI:60377"/>
        <dbReference type="EC" id="2.7.8.5"/>
    </reaction>
</comment>
<dbReference type="Gene3D" id="3.30.870.10">
    <property type="entry name" value="Endonuclease Chain A"/>
    <property type="match status" value="2"/>
</dbReference>
<keyword evidence="10" id="KW-0067">ATP-binding</keyword>
<evidence type="ECO:0000256" key="1">
    <source>
        <dbReference type="ARBA" id="ARBA00005042"/>
    </source>
</evidence>
<evidence type="ECO:0000256" key="10">
    <source>
        <dbReference type="RuleBase" id="RU365024"/>
    </source>
</evidence>
<keyword evidence="8 10" id="KW-1208">Phospholipid metabolism</keyword>
<dbReference type="PANTHER" id="PTHR12586">
    <property type="entry name" value="CDP-DIACYLGLYCEROL--SERINE O-PHOSPHATIDYLTRANSFERASE"/>
    <property type="match status" value="1"/>
</dbReference>
<keyword evidence="5" id="KW-0677">Repeat</keyword>
<dbReference type="CDD" id="cd09135">
    <property type="entry name" value="PLDc_PGS1_euk_1"/>
    <property type="match status" value="1"/>
</dbReference>
<keyword evidence="10" id="KW-0547">Nucleotide-binding</keyword>
<accession>A0ABQ8EX85</accession>
<evidence type="ECO:0000313" key="12">
    <source>
        <dbReference type="EMBL" id="KAH6588047.1"/>
    </source>
</evidence>